<sequence>MGIRPEDLKLITDIEESQYPIQLSHLVIDLVELTGAYQLLHCHLENQKIIAAVDSNLNFNIGQTVSFGINPTDAHYFNISSGERLRQEVTSQ</sequence>
<name>A0A380H6A1_9STAP</name>
<dbReference type="InterPro" id="IPR013611">
    <property type="entry name" value="Transp-assoc_OB_typ2"/>
</dbReference>
<dbReference type="EMBL" id="UHDZ01000001">
    <property type="protein sequence ID" value="SUM71863.1"/>
    <property type="molecule type" value="Genomic_DNA"/>
</dbReference>
<gene>
    <name evidence="2" type="ORF">NCTC11807_01614</name>
</gene>
<evidence type="ECO:0000259" key="1">
    <source>
        <dbReference type="Pfam" id="PF08402"/>
    </source>
</evidence>
<dbReference type="InterPro" id="IPR012340">
    <property type="entry name" value="NA-bd_OB-fold"/>
</dbReference>
<dbReference type="Pfam" id="PF08402">
    <property type="entry name" value="TOBE_2"/>
    <property type="match status" value="1"/>
</dbReference>
<dbReference type="GO" id="GO:0022857">
    <property type="term" value="F:transmembrane transporter activity"/>
    <property type="evidence" value="ECO:0007669"/>
    <property type="project" value="InterPro"/>
</dbReference>
<dbReference type="GO" id="GO:0005524">
    <property type="term" value="F:ATP binding"/>
    <property type="evidence" value="ECO:0007669"/>
    <property type="project" value="UniProtKB-KW"/>
</dbReference>
<dbReference type="AlphaFoldDB" id="A0A380H6A1"/>
<organism evidence="2 3">
    <name type="scientific">Staphylococcus saccharolyticus</name>
    <dbReference type="NCBI Taxonomy" id="33028"/>
    <lineage>
        <taxon>Bacteria</taxon>
        <taxon>Bacillati</taxon>
        <taxon>Bacillota</taxon>
        <taxon>Bacilli</taxon>
        <taxon>Bacillales</taxon>
        <taxon>Staphylococcaceae</taxon>
        <taxon>Staphylococcus</taxon>
    </lineage>
</organism>
<dbReference type="Gene3D" id="2.40.50.100">
    <property type="match status" value="1"/>
</dbReference>
<dbReference type="Gene3D" id="2.40.50.140">
    <property type="entry name" value="Nucleic acid-binding proteins"/>
    <property type="match status" value="1"/>
</dbReference>
<keyword evidence="2" id="KW-0067">ATP-binding</keyword>
<feature type="domain" description="Transport-associated OB type 2" evidence="1">
    <location>
        <begin position="2"/>
        <end position="77"/>
    </location>
</feature>
<dbReference type="InterPro" id="IPR008995">
    <property type="entry name" value="Mo/tungstate-bd_C_term_dom"/>
</dbReference>
<keyword evidence="3" id="KW-1185">Reference proteome</keyword>
<accession>A0A380H6A1</accession>
<evidence type="ECO:0000313" key="3">
    <source>
        <dbReference type="Proteomes" id="UP000255425"/>
    </source>
</evidence>
<dbReference type="SUPFAM" id="SSF50331">
    <property type="entry name" value="MOP-like"/>
    <property type="match status" value="1"/>
</dbReference>
<keyword evidence="2" id="KW-0547">Nucleotide-binding</keyword>
<proteinExistence type="predicted"/>
<dbReference type="Proteomes" id="UP000255425">
    <property type="component" value="Unassembled WGS sequence"/>
</dbReference>
<protein>
    <submittedName>
        <fullName evidence="2">Multiple sugar-binding transport ATP-binding protein</fullName>
    </submittedName>
</protein>
<evidence type="ECO:0000313" key="2">
    <source>
        <dbReference type="EMBL" id="SUM71863.1"/>
    </source>
</evidence>
<dbReference type="GO" id="GO:0043190">
    <property type="term" value="C:ATP-binding cassette (ABC) transporter complex"/>
    <property type="evidence" value="ECO:0007669"/>
    <property type="project" value="InterPro"/>
</dbReference>
<reference evidence="2 3" key="1">
    <citation type="submission" date="2018-06" db="EMBL/GenBank/DDBJ databases">
        <authorList>
            <consortium name="Pathogen Informatics"/>
            <person name="Doyle S."/>
        </authorList>
    </citation>
    <scope>NUCLEOTIDE SEQUENCE [LARGE SCALE GENOMIC DNA]</scope>
    <source>
        <strain evidence="2 3">NCTC11807</strain>
    </source>
</reference>